<organism evidence="4 5">
    <name type="scientific">Lactobacillus acetotolerans</name>
    <dbReference type="NCBI Taxonomy" id="1600"/>
    <lineage>
        <taxon>Bacteria</taxon>
        <taxon>Bacillati</taxon>
        <taxon>Bacillota</taxon>
        <taxon>Bacilli</taxon>
        <taxon>Lactobacillales</taxon>
        <taxon>Lactobacillaceae</taxon>
        <taxon>Lactobacillus</taxon>
    </lineage>
</organism>
<evidence type="ECO:0000313" key="5">
    <source>
        <dbReference type="Proteomes" id="UP000035709"/>
    </source>
</evidence>
<protein>
    <recommendedName>
        <fullName evidence="3">YSIRK Gram-positive signal peptide domain-containing protein</fullName>
    </recommendedName>
</protein>
<dbReference type="Pfam" id="PF04650">
    <property type="entry name" value="YSIRK_signal"/>
    <property type="match status" value="1"/>
</dbReference>
<accession>A0A0D6A0X3</accession>
<reference evidence="4 5" key="1">
    <citation type="submission" date="2015-03" db="EMBL/GenBank/DDBJ databases">
        <title>Complete genome sequence of Lactobacillus acetotolerans NBRC 13120.</title>
        <authorList>
            <person name="Toh H."/>
            <person name="Morita H."/>
            <person name="Fujita N."/>
        </authorList>
    </citation>
    <scope>NUCLEOTIDE SEQUENCE [LARGE SCALE GENOMIC DNA]</scope>
    <source>
        <strain evidence="4 5">NBRC 13120</strain>
    </source>
</reference>
<dbReference type="EMBL" id="AP014808">
    <property type="protein sequence ID" value="BAQ56472.1"/>
    <property type="molecule type" value="Genomic_DNA"/>
</dbReference>
<dbReference type="Proteomes" id="UP000035709">
    <property type="component" value="Chromosome"/>
</dbReference>
<dbReference type="InterPro" id="IPR005877">
    <property type="entry name" value="YSIRK_signal_dom"/>
</dbReference>
<dbReference type="KEGG" id="lae:LBAT_0083"/>
<gene>
    <name evidence="4" type="ORF">LBAT_0083</name>
</gene>
<keyword evidence="5" id="KW-1185">Reference proteome</keyword>
<feature type="domain" description="YSIRK Gram-positive signal peptide" evidence="3">
    <location>
        <begin position="19"/>
        <end position="43"/>
    </location>
</feature>
<dbReference type="STRING" id="1600.LBAT_0083"/>
<dbReference type="RefSeq" id="WP_060459047.1">
    <property type="nucleotide sequence ID" value="NZ_AP014808.1"/>
</dbReference>
<evidence type="ECO:0000256" key="2">
    <source>
        <dbReference type="SAM" id="MobiDB-lite"/>
    </source>
</evidence>
<evidence type="ECO:0000259" key="3">
    <source>
        <dbReference type="Pfam" id="PF04650"/>
    </source>
</evidence>
<dbReference type="PATRIC" id="fig|1600.4.peg.83"/>
<proteinExistence type="predicted"/>
<evidence type="ECO:0000256" key="1">
    <source>
        <dbReference type="ARBA" id="ARBA00022729"/>
    </source>
</evidence>
<feature type="compositionally biased region" description="Gly residues" evidence="2">
    <location>
        <begin position="74"/>
        <end position="86"/>
    </location>
</feature>
<dbReference type="NCBIfam" id="TIGR01168">
    <property type="entry name" value="YSIRK_signal"/>
    <property type="match status" value="1"/>
</dbReference>
<name>A0A0D6A0X3_9LACO</name>
<sequence length="86" mass="9300">MLGKNNFKERLKKMEMQSKKDRFSIRKLAIGAASVLLGFSFMGITAQSVKADTVNPVEKDRQEIVSKDQTPKTVGGGGGGITLSIN</sequence>
<feature type="region of interest" description="Disordered" evidence="2">
    <location>
        <begin position="66"/>
        <end position="86"/>
    </location>
</feature>
<dbReference type="OrthoDB" id="2324743at2"/>
<dbReference type="AlphaFoldDB" id="A0A0D6A0X3"/>
<evidence type="ECO:0000313" key="4">
    <source>
        <dbReference type="EMBL" id="BAQ56472.1"/>
    </source>
</evidence>
<keyword evidence="1" id="KW-0732">Signal</keyword>